<comment type="caution">
    <text evidence="1">The sequence shown here is derived from an EMBL/GenBank/DDBJ whole genome shotgun (WGS) entry which is preliminary data.</text>
</comment>
<gene>
    <name evidence="1" type="ORF">PCOR1329_LOCUS64671</name>
</gene>
<keyword evidence="2" id="KW-1185">Reference proteome</keyword>
<reference evidence="1" key="1">
    <citation type="submission" date="2023-10" db="EMBL/GenBank/DDBJ databases">
        <authorList>
            <person name="Chen Y."/>
            <person name="Shah S."/>
            <person name="Dougan E. K."/>
            <person name="Thang M."/>
            <person name="Chan C."/>
        </authorList>
    </citation>
    <scope>NUCLEOTIDE SEQUENCE [LARGE SCALE GENOMIC DNA]</scope>
</reference>
<dbReference type="Proteomes" id="UP001189429">
    <property type="component" value="Unassembled WGS sequence"/>
</dbReference>
<name>A0ABN9W781_9DINO</name>
<protein>
    <submittedName>
        <fullName evidence="1">Uncharacterized protein</fullName>
    </submittedName>
</protein>
<proteinExistence type="predicted"/>
<accession>A0ABN9W781</accession>
<organism evidence="1 2">
    <name type="scientific">Prorocentrum cordatum</name>
    <dbReference type="NCBI Taxonomy" id="2364126"/>
    <lineage>
        <taxon>Eukaryota</taxon>
        <taxon>Sar</taxon>
        <taxon>Alveolata</taxon>
        <taxon>Dinophyceae</taxon>
        <taxon>Prorocentrales</taxon>
        <taxon>Prorocentraceae</taxon>
        <taxon>Prorocentrum</taxon>
    </lineage>
</organism>
<sequence length="478" mass="51380">HQPMLSFYSPLSTASGASVLRRWRSIEVLWGRAKQTEQAGGFRYNSVLLVRDDNYWLTPYIFDTTDFAAHPNSLKSMSCLEAHGINDKMIHLGREAVEKVGMAYRAWKDKAPPYALQDTRNAEEFLFKLAAAGGVGMRPSGFKYALAATTASGVPCFRKQTYNLTGRGGYSACYDEASESSPITRLFRSFSCDAMNPAYFDALNRQDVAALKGAVSEAAGAEEAPIVFTVADSASVDRAGRTLLSLSKADPSTKAVVVTQELQCEAVRRWSCNAVCIETRGAIDGFKFKLALLTTALMTGAASGILFAEPGVEFQKDAIAVFVDASKGRDIALAPTQSWCKGVASSGEVTDSLFYVRATPGGSHALMRAWMFLVEGPLAGGLYPGEKVVSNMNFDRLGRELRVGDTGYVRGTSQKDAVRLVVEFDAFADLTGLAVLPRQVSPAASAALMARAVATSSGVRGAVTSCGWPGWERLREAA</sequence>
<evidence type="ECO:0000313" key="2">
    <source>
        <dbReference type="Proteomes" id="UP001189429"/>
    </source>
</evidence>
<evidence type="ECO:0000313" key="1">
    <source>
        <dbReference type="EMBL" id="CAK0882015.1"/>
    </source>
</evidence>
<feature type="non-terminal residue" evidence="1">
    <location>
        <position position="1"/>
    </location>
</feature>
<dbReference type="EMBL" id="CAUYUJ010018258">
    <property type="protein sequence ID" value="CAK0882015.1"/>
    <property type="molecule type" value="Genomic_DNA"/>
</dbReference>